<proteinExistence type="predicted"/>
<dbReference type="InterPro" id="IPR053165">
    <property type="entry name" value="HSI-I_assembly_Hcp1"/>
</dbReference>
<dbReference type="InterPro" id="IPR008514">
    <property type="entry name" value="T6SS_Hcp"/>
</dbReference>
<reference evidence="1 2" key="1">
    <citation type="submission" date="2019-06" db="EMBL/GenBank/DDBJ databases">
        <title>Genomic Encyclopedia of Type Strains, Phase IV (KMG-V): Genome sequencing to study the core and pangenomes of soil and plant-associated prokaryotes.</title>
        <authorList>
            <person name="Whitman W."/>
        </authorList>
    </citation>
    <scope>NUCLEOTIDE SEQUENCE [LARGE SCALE GENOMIC DNA]</scope>
    <source>
        <strain evidence="1 2">BR 11622</strain>
    </source>
</reference>
<name>A0A560H4L5_9PROT</name>
<dbReference type="InterPro" id="IPR036624">
    <property type="entry name" value="Hcp1-lik_sf"/>
</dbReference>
<dbReference type="RefSeq" id="WP_145733436.1">
    <property type="nucleotide sequence ID" value="NZ_VITR01000008.1"/>
</dbReference>
<accession>A0A560H4L5</accession>
<dbReference type="PANTHER" id="PTHR36152">
    <property type="entry name" value="CYTOPLASMIC PROTEIN-RELATED"/>
    <property type="match status" value="1"/>
</dbReference>
<dbReference type="Proteomes" id="UP000315751">
    <property type="component" value="Unassembled WGS sequence"/>
</dbReference>
<gene>
    <name evidence="1" type="ORF">FBZ90_108115</name>
</gene>
<dbReference type="PANTHER" id="PTHR36152:SF1">
    <property type="entry name" value="UBIQUITIN-LIKE DOMAIN-CONTAINING PROTEIN"/>
    <property type="match status" value="1"/>
</dbReference>
<dbReference type="OrthoDB" id="7571664at2"/>
<dbReference type="EMBL" id="VITR01000008">
    <property type="protein sequence ID" value="TWB41091.1"/>
    <property type="molecule type" value="Genomic_DNA"/>
</dbReference>
<dbReference type="Pfam" id="PF05638">
    <property type="entry name" value="T6SS_HCP"/>
    <property type="match status" value="1"/>
</dbReference>
<dbReference type="SUPFAM" id="SSF141452">
    <property type="entry name" value="Hcp1-like"/>
    <property type="match status" value="1"/>
</dbReference>
<organism evidence="1 2">
    <name type="scientific">Nitrospirillum amazonense</name>
    <dbReference type="NCBI Taxonomy" id="28077"/>
    <lineage>
        <taxon>Bacteria</taxon>
        <taxon>Pseudomonadati</taxon>
        <taxon>Pseudomonadota</taxon>
        <taxon>Alphaproteobacteria</taxon>
        <taxon>Rhodospirillales</taxon>
        <taxon>Azospirillaceae</taxon>
        <taxon>Nitrospirillum</taxon>
    </lineage>
</organism>
<evidence type="ECO:0000313" key="2">
    <source>
        <dbReference type="Proteomes" id="UP000315751"/>
    </source>
</evidence>
<dbReference type="Gene3D" id="2.30.110.20">
    <property type="entry name" value="Hcp1-like"/>
    <property type="match status" value="1"/>
</dbReference>
<sequence length="158" mass="17235">MPIYLQIDGISGDATQQNHQQWTDIKTLQWGVTRSMNTLAGATANREGSEPSVREVVLTKTSDSSSVKLFSQACSGRTGVTAKIHIVTAGNPGDTYIEFTLTNTLISSYNISASSDRPEEQIVLNFTKVEMKYTPYDSQHNPQSPIIASYDLATTKSA</sequence>
<dbReference type="AlphaFoldDB" id="A0A560H4L5"/>
<keyword evidence="2" id="KW-1185">Reference proteome</keyword>
<protein>
    <submittedName>
        <fullName evidence="1">Type VI secretion system secreted protein Hcp</fullName>
    </submittedName>
</protein>
<comment type="caution">
    <text evidence="1">The sequence shown here is derived from an EMBL/GenBank/DDBJ whole genome shotgun (WGS) entry which is preliminary data.</text>
</comment>
<evidence type="ECO:0000313" key="1">
    <source>
        <dbReference type="EMBL" id="TWB41091.1"/>
    </source>
</evidence>